<dbReference type="Proteomes" id="UP000285503">
    <property type="component" value="Unassembled WGS sequence"/>
</dbReference>
<organism evidence="7 8">
    <name type="scientific">Bacteroides xylanisolvens</name>
    <dbReference type="NCBI Taxonomy" id="371601"/>
    <lineage>
        <taxon>Bacteria</taxon>
        <taxon>Pseudomonadati</taxon>
        <taxon>Bacteroidota</taxon>
        <taxon>Bacteroidia</taxon>
        <taxon>Bacteroidales</taxon>
        <taxon>Bacteroidaceae</taxon>
        <taxon>Bacteroides</taxon>
    </lineage>
</organism>
<dbReference type="InterPro" id="IPR012480">
    <property type="entry name" value="Hepar_II_III_C"/>
</dbReference>
<dbReference type="GO" id="GO:0042597">
    <property type="term" value="C:periplasmic space"/>
    <property type="evidence" value="ECO:0007669"/>
    <property type="project" value="UniProtKB-SubCell"/>
</dbReference>
<dbReference type="NCBIfam" id="NF045572">
    <property type="entry name" value="Hepsulflyase_bctds"/>
    <property type="match status" value="1"/>
</dbReference>
<gene>
    <name evidence="7" type="ORF">DW075_16050</name>
</gene>
<reference evidence="7 8" key="1">
    <citation type="submission" date="2018-08" db="EMBL/GenBank/DDBJ databases">
        <title>A genome reference for cultivated species of the human gut microbiota.</title>
        <authorList>
            <person name="Zou Y."/>
            <person name="Xue W."/>
            <person name="Luo G."/>
        </authorList>
    </citation>
    <scope>NUCLEOTIDE SEQUENCE [LARGE SCALE GENOMIC DNA]</scope>
    <source>
        <strain evidence="7 8">AF46-11NS</strain>
    </source>
</reference>
<evidence type="ECO:0000313" key="8">
    <source>
        <dbReference type="Proteomes" id="UP000285503"/>
    </source>
</evidence>
<keyword evidence="3" id="KW-0574">Periplasm</keyword>
<dbReference type="EMBL" id="QRNE01000096">
    <property type="protein sequence ID" value="RHK23645.1"/>
    <property type="molecule type" value="Genomic_DNA"/>
</dbReference>
<dbReference type="PROSITE" id="PS51257">
    <property type="entry name" value="PROKAR_LIPOPROTEIN"/>
    <property type="match status" value="1"/>
</dbReference>
<dbReference type="InterPro" id="IPR054646">
    <property type="entry name" value="HepC"/>
</dbReference>
<dbReference type="Pfam" id="PF07940">
    <property type="entry name" value="Hepar_II_III_C"/>
    <property type="match status" value="1"/>
</dbReference>
<dbReference type="Pfam" id="PF16889">
    <property type="entry name" value="Hepar_II_III_N"/>
    <property type="match status" value="1"/>
</dbReference>
<evidence type="ECO:0000256" key="1">
    <source>
        <dbReference type="ARBA" id="ARBA00004418"/>
    </source>
</evidence>
<evidence type="ECO:0000256" key="4">
    <source>
        <dbReference type="ARBA" id="ARBA00023239"/>
    </source>
</evidence>
<keyword evidence="2" id="KW-0732">Signal</keyword>
<dbReference type="InterPro" id="IPR031680">
    <property type="entry name" value="Hepar_II_III_N"/>
</dbReference>
<dbReference type="InterPro" id="IPR008929">
    <property type="entry name" value="Chondroitin_lyas"/>
</dbReference>
<evidence type="ECO:0000259" key="6">
    <source>
        <dbReference type="Pfam" id="PF16889"/>
    </source>
</evidence>
<feature type="domain" description="Heparinase II/III-like C-terminal" evidence="5">
    <location>
        <begin position="430"/>
        <end position="608"/>
    </location>
</feature>
<dbReference type="AlphaFoldDB" id="A0A415FL86"/>
<evidence type="ECO:0000256" key="2">
    <source>
        <dbReference type="ARBA" id="ARBA00022729"/>
    </source>
</evidence>
<feature type="domain" description="Heparin-sulfate lyase N-terminal" evidence="6">
    <location>
        <begin position="50"/>
        <end position="415"/>
    </location>
</feature>
<protein>
    <submittedName>
        <fullName evidence="7">Heparinase</fullName>
    </submittedName>
</protein>
<keyword evidence="4" id="KW-0456">Lyase</keyword>
<dbReference type="Gene3D" id="2.70.98.70">
    <property type="match status" value="1"/>
</dbReference>
<comment type="caution">
    <text evidence="7">The sequence shown here is derived from an EMBL/GenBank/DDBJ whole genome shotgun (WGS) entry which is preliminary data.</text>
</comment>
<sequence length="740" mass="84065">MKNIFFICMFATVAFTGCVDDDDDLLTGEVSPGVEILPENKPNEVVDSKLFEIINLDYPGLEKVKKFYESGEYYYAANELLEYYRTRVDVNNPSVNLINPTISEKDQRIADQALEHRFYVKGFAESVDEATKLETYYSFYDASAKKIDWSANEDKQKKEQEFRYQLHRHQWMLPQAKAYRISKDEKYIQSWIEAYGSWIETFPYTPGTVFPPAGGSENDVDYQWKGLQVAERVLSQVDIMPYFIHSTNFTPEWLSTFLVAFEKEVECIRLNYYQSGNILISQYQAVATAGILMPEFKNASTWATEGTQGLNESLDTQFNDDGVEYELDFSYHTAAISDFREIYLIAQANNKTNLLSPSYISKLKKATEFVMDMIYPNYTIDNFNDTRSASYAKSTLLNRLKEYSAMYPDDNGLLWVATEGKSGSKPSYTTKAYSTSGYYMLRNGWDKDATMMILKNNYNPTNQWHCQPDNGTFGLYRKERNFFPDAGVFTYNTGAARSKYASTVNHNTMTIMSKTIGVAKPTGQGGVMEGKMIKLTTKNNVDILVTENQQSDDITHRRTVFFVNNRTFFVIVDEGYGASTLGTKTNINFHLLSDKDTPSVFDKNLQTSVNSNKYYQAYTNFDSNNILAATFTETSQDLTAKALSSTDVTNIVSTNTDKEDGPIRLGYQITLRQPKITPIEISATRYITILCPFESATEREELKVDAKFTDNEDGTAGTFHSEGVSIQVTVKGTVYDLSSK</sequence>
<dbReference type="SUPFAM" id="SSF48230">
    <property type="entry name" value="Chondroitin AC/alginate lyase"/>
    <property type="match status" value="1"/>
</dbReference>
<name>A0A415FL86_9BACE</name>
<evidence type="ECO:0000256" key="3">
    <source>
        <dbReference type="ARBA" id="ARBA00022764"/>
    </source>
</evidence>
<dbReference type="PANTHER" id="PTHR39210">
    <property type="entry name" value="HEPARIN-SULFATE LYASE"/>
    <property type="match status" value="1"/>
</dbReference>
<comment type="subcellular location">
    <subcellularLocation>
        <location evidence="1">Periplasm</location>
    </subcellularLocation>
</comment>
<dbReference type="GO" id="GO:0016829">
    <property type="term" value="F:lyase activity"/>
    <property type="evidence" value="ECO:0007669"/>
    <property type="project" value="UniProtKB-KW"/>
</dbReference>
<dbReference type="Gene3D" id="1.50.10.100">
    <property type="entry name" value="Chondroitin AC/alginate lyase"/>
    <property type="match status" value="1"/>
</dbReference>
<dbReference type="PANTHER" id="PTHR39210:SF1">
    <property type="entry name" value="HEPARIN-SULFATE LYASE"/>
    <property type="match status" value="1"/>
</dbReference>
<dbReference type="RefSeq" id="WP_015532602.1">
    <property type="nucleotide sequence ID" value="NZ_CP045612.1"/>
</dbReference>
<proteinExistence type="predicted"/>
<accession>A0A415FL86</accession>
<evidence type="ECO:0000259" key="5">
    <source>
        <dbReference type="Pfam" id="PF07940"/>
    </source>
</evidence>
<evidence type="ECO:0000313" key="7">
    <source>
        <dbReference type="EMBL" id="RHK23645.1"/>
    </source>
</evidence>